<feature type="compositionally biased region" description="Polar residues" evidence="1">
    <location>
        <begin position="14"/>
        <end position="23"/>
    </location>
</feature>
<gene>
    <name evidence="2" type="ORF">RAE19_18350</name>
</gene>
<dbReference type="EMBL" id="JAVBIK010000003">
    <property type="protein sequence ID" value="MDT7520628.1"/>
    <property type="molecule type" value="Genomic_DNA"/>
</dbReference>
<evidence type="ECO:0000256" key="1">
    <source>
        <dbReference type="SAM" id="MobiDB-lite"/>
    </source>
</evidence>
<comment type="caution">
    <text evidence="2">The sequence shown here is derived from an EMBL/GenBank/DDBJ whole genome shotgun (WGS) entry which is preliminary data.</text>
</comment>
<proteinExistence type="predicted"/>
<evidence type="ECO:0000313" key="2">
    <source>
        <dbReference type="EMBL" id="MDT7520628.1"/>
    </source>
</evidence>
<accession>A0ABU3KSM5</accession>
<feature type="region of interest" description="Disordered" evidence="1">
    <location>
        <begin position="1"/>
        <end position="27"/>
    </location>
</feature>
<evidence type="ECO:0000313" key="3">
    <source>
        <dbReference type="Proteomes" id="UP001321700"/>
    </source>
</evidence>
<name>A0ABU3KSM5_9BURK</name>
<protein>
    <submittedName>
        <fullName evidence="2">Uncharacterized protein</fullName>
    </submittedName>
</protein>
<dbReference type="RefSeq" id="WP_313876333.1">
    <property type="nucleotide sequence ID" value="NZ_JAVBIK010000003.1"/>
</dbReference>
<dbReference type="Proteomes" id="UP001321700">
    <property type="component" value="Unassembled WGS sequence"/>
</dbReference>
<reference evidence="2 3" key="1">
    <citation type="submission" date="2023-08" db="EMBL/GenBank/DDBJ databases">
        <title>Rhodoferax potami sp. nov. and Rhodoferax mekongensis sp. nov., isolated from the Mekong River in Thailand.</title>
        <authorList>
            <person name="Kitikhun S."/>
            <person name="Charoenyingcharoen P."/>
            <person name="Siriarchawattana P."/>
            <person name="Likhitrattanapisal S."/>
            <person name="Nilsakha T."/>
            <person name="Chanpet A."/>
            <person name="Rattanawaree P."/>
            <person name="Ingsriswang S."/>
        </authorList>
    </citation>
    <scope>NUCLEOTIDE SEQUENCE [LARGE SCALE GENOMIC DNA]</scope>
    <source>
        <strain evidence="2 3">TBRC 17660</strain>
    </source>
</reference>
<keyword evidence="3" id="KW-1185">Reference proteome</keyword>
<organism evidence="2 3">
    <name type="scientific">Rhodoferax potami</name>
    <dbReference type="NCBI Taxonomy" id="3068338"/>
    <lineage>
        <taxon>Bacteria</taxon>
        <taxon>Pseudomonadati</taxon>
        <taxon>Pseudomonadota</taxon>
        <taxon>Betaproteobacteria</taxon>
        <taxon>Burkholderiales</taxon>
        <taxon>Comamonadaceae</taxon>
        <taxon>Rhodoferax</taxon>
    </lineage>
</organism>
<sequence>MTTDSAIEPKAAPDNSTADQQGMSVWREPRVRQKQIGFVETMPKATRPDEMIGATERALKFGMNMLSPFTDCDLTA</sequence>